<feature type="active site" evidence="3">
    <location>
        <position position="144"/>
    </location>
</feature>
<evidence type="ECO:0000259" key="5">
    <source>
        <dbReference type="PROSITE" id="PS51864"/>
    </source>
</evidence>
<dbReference type="SMART" id="SM00235">
    <property type="entry name" value="ZnMc"/>
    <property type="match status" value="1"/>
</dbReference>
<feature type="signal peptide" evidence="4">
    <location>
        <begin position="1"/>
        <end position="17"/>
    </location>
</feature>
<keyword evidence="4" id="KW-0732">Signal</keyword>
<protein>
    <recommendedName>
        <fullName evidence="4">Metalloendopeptidase</fullName>
        <ecNumber evidence="4">3.4.24.-</ecNumber>
    </recommendedName>
</protein>
<keyword evidence="3 4" id="KW-0479">Metal-binding</keyword>
<dbReference type="RefSeq" id="XP_022240914.1">
    <property type="nucleotide sequence ID" value="XM_022385206.1"/>
</dbReference>
<comment type="function">
    <text evidence="2">Zinc metalloprotease. Provoques deadhesion of endothelial cells from cell cultures, and also degradation of fibronectin, fibrinogen and gelatin in vitro. Its role in the venom is not fully understood but it might act as a spreading factor that facilitates diffusion of other venom toxins. Alternatively, it might be involved in the proteolytic processing of other venom toxins or it might play a role in extra-oral digestion of prey.</text>
</comment>
<dbReference type="Pfam" id="PF01400">
    <property type="entry name" value="Astacin"/>
    <property type="match status" value="1"/>
</dbReference>
<dbReference type="Proteomes" id="UP000694941">
    <property type="component" value="Unplaced"/>
</dbReference>
<keyword evidence="6" id="KW-1185">Reference proteome</keyword>
<accession>A0ABM1SBA9</accession>
<keyword evidence="3 4" id="KW-0862">Zinc</keyword>
<evidence type="ECO:0000256" key="3">
    <source>
        <dbReference type="PROSITE-ProRule" id="PRU01211"/>
    </source>
</evidence>
<dbReference type="PRINTS" id="PR00480">
    <property type="entry name" value="ASTACIN"/>
</dbReference>
<organism evidence="6 7">
    <name type="scientific">Limulus polyphemus</name>
    <name type="common">Atlantic horseshoe crab</name>
    <dbReference type="NCBI Taxonomy" id="6850"/>
    <lineage>
        <taxon>Eukaryota</taxon>
        <taxon>Metazoa</taxon>
        <taxon>Ecdysozoa</taxon>
        <taxon>Arthropoda</taxon>
        <taxon>Chelicerata</taxon>
        <taxon>Merostomata</taxon>
        <taxon>Xiphosura</taxon>
        <taxon>Limulidae</taxon>
        <taxon>Limulus</taxon>
    </lineage>
</organism>
<reference evidence="7" key="1">
    <citation type="submission" date="2025-08" db="UniProtKB">
        <authorList>
            <consortium name="RefSeq"/>
        </authorList>
    </citation>
    <scope>IDENTIFICATION</scope>
    <source>
        <tissue evidence="7">Muscle</tissue>
    </source>
</reference>
<keyword evidence="3" id="KW-1015">Disulfide bond</keyword>
<comment type="cofactor">
    <cofactor evidence="3 4">
        <name>Zn(2+)</name>
        <dbReference type="ChEBI" id="CHEBI:29105"/>
    </cofactor>
    <text evidence="3 4">Binds 1 zinc ion per subunit.</text>
</comment>
<evidence type="ECO:0000256" key="1">
    <source>
        <dbReference type="ARBA" id="ARBA00011245"/>
    </source>
</evidence>
<keyword evidence="3 4" id="KW-0482">Metalloprotease</keyword>
<dbReference type="InterPro" id="IPR001506">
    <property type="entry name" value="Peptidase_M12A"/>
</dbReference>
<feature type="binding site" evidence="3">
    <location>
        <position position="143"/>
    </location>
    <ligand>
        <name>Zn(2+)</name>
        <dbReference type="ChEBI" id="CHEBI:29105"/>
        <note>catalytic</note>
    </ligand>
</feature>
<evidence type="ECO:0000256" key="4">
    <source>
        <dbReference type="RuleBase" id="RU361183"/>
    </source>
</evidence>
<dbReference type="Gene3D" id="3.40.390.10">
    <property type="entry name" value="Collagenase (Catalytic Domain)"/>
    <property type="match status" value="1"/>
</dbReference>
<comment type="subunit">
    <text evidence="1">Monomer.</text>
</comment>
<dbReference type="InterPro" id="IPR006026">
    <property type="entry name" value="Peptidase_Metallo"/>
</dbReference>
<dbReference type="GeneID" id="106458859"/>
<name>A0ABM1SBA9_LIMPO</name>
<proteinExistence type="predicted"/>
<dbReference type="SUPFAM" id="SSF55486">
    <property type="entry name" value="Metalloproteases ('zincins'), catalytic domain"/>
    <property type="match status" value="1"/>
</dbReference>
<feature type="domain" description="Peptidase M12A" evidence="5">
    <location>
        <begin position="52"/>
        <end position="250"/>
    </location>
</feature>
<dbReference type="PANTHER" id="PTHR10127">
    <property type="entry name" value="DISCOIDIN, CUB, EGF, LAMININ , AND ZINC METALLOPROTEASE DOMAIN CONTAINING"/>
    <property type="match status" value="1"/>
</dbReference>
<dbReference type="InterPro" id="IPR024079">
    <property type="entry name" value="MetalloPept_cat_dom_sf"/>
</dbReference>
<dbReference type="PROSITE" id="PS51864">
    <property type="entry name" value="ASTACIN"/>
    <property type="match status" value="1"/>
</dbReference>
<dbReference type="InterPro" id="IPR034035">
    <property type="entry name" value="Astacin-like_dom"/>
</dbReference>
<feature type="chain" id="PRO_5044998442" description="Metalloendopeptidase" evidence="4">
    <location>
        <begin position="18"/>
        <end position="250"/>
    </location>
</feature>
<keyword evidence="3 4" id="KW-0378">Hydrolase</keyword>
<sequence>MRILLLVLAMVLDVVLCSKFDIYRQGQKVTPYGRLVEGDIMLLNERSVGERAALRDRRYQWQNKAVPYVLSNSYSSSEVAVIKSAMEEYSKLTCIRFIQRTTQRDYLYISSMDGCWSYMGRIGGRQDVSLASRGCIYKGIVMHELMHALGFEHEHSRPDREQFLNILWANIDRNNWDQFQVASSFEFDTLSEAYDYRSVMHYDGWAFAKGKEPSMMPKQTGVDIYELGRGLEEDRFTKLDLTKLDKYYCR</sequence>
<comment type="caution">
    <text evidence="3">Lacks conserved residue(s) required for the propagation of feature annotation.</text>
</comment>
<dbReference type="CDD" id="cd04280">
    <property type="entry name" value="ZnMc_astacin_like"/>
    <property type="match status" value="1"/>
</dbReference>
<evidence type="ECO:0000313" key="6">
    <source>
        <dbReference type="Proteomes" id="UP000694941"/>
    </source>
</evidence>
<feature type="disulfide bond" evidence="3">
    <location>
        <begin position="94"/>
        <end position="249"/>
    </location>
</feature>
<feature type="binding site" evidence="3">
    <location>
        <position position="147"/>
    </location>
    <ligand>
        <name>Zn(2+)</name>
        <dbReference type="ChEBI" id="CHEBI:29105"/>
        <note>catalytic</note>
    </ligand>
</feature>
<evidence type="ECO:0000313" key="7">
    <source>
        <dbReference type="RefSeq" id="XP_022240914.1"/>
    </source>
</evidence>
<keyword evidence="3 4" id="KW-0645">Protease</keyword>
<gene>
    <name evidence="7" type="primary">LOC106458859</name>
</gene>
<feature type="binding site" evidence="3">
    <location>
        <position position="153"/>
    </location>
    <ligand>
        <name>Zn(2+)</name>
        <dbReference type="ChEBI" id="CHEBI:29105"/>
        <note>catalytic</note>
    </ligand>
</feature>
<dbReference type="EC" id="3.4.24.-" evidence="4"/>
<dbReference type="PANTHER" id="PTHR10127:SF883">
    <property type="entry name" value="ZINC METALLOPROTEINASE NAS-8"/>
    <property type="match status" value="1"/>
</dbReference>
<evidence type="ECO:0000256" key="2">
    <source>
        <dbReference type="ARBA" id="ARBA00025529"/>
    </source>
</evidence>